<reference evidence="4 5" key="1">
    <citation type="journal article" date="2014" name="Nat. Genet.">
        <title>Genome sequence of the hot pepper provides insights into the evolution of pungency in Capsicum species.</title>
        <authorList>
            <person name="Kim S."/>
            <person name="Park M."/>
            <person name="Yeom S.I."/>
            <person name="Kim Y.M."/>
            <person name="Lee J.M."/>
            <person name="Lee H.A."/>
            <person name="Seo E."/>
            <person name="Choi J."/>
            <person name="Cheong K."/>
            <person name="Kim K.T."/>
            <person name="Jung K."/>
            <person name="Lee G.W."/>
            <person name="Oh S.K."/>
            <person name="Bae C."/>
            <person name="Kim S.B."/>
            <person name="Lee H.Y."/>
            <person name="Kim S.Y."/>
            <person name="Kim M.S."/>
            <person name="Kang B.C."/>
            <person name="Jo Y.D."/>
            <person name="Yang H.B."/>
            <person name="Jeong H.J."/>
            <person name="Kang W.H."/>
            <person name="Kwon J.K."/>
            <person name="Shin C."/>
            <person name="Lim J.Y."/>
            <person name="Park J.H."/>
            <person name="Huh J.H."/>
            <person name="Kim J.S."/>
            <person name="Kim B.D."/>
            <person name="Cohen O."/>
            <person name="Paran I."/>
            <person name="Suh M.C."/>
            <person name="Lee S.B."/>
            <person name="Kim Y.K."/>
            <person name="Shin Y."/>
            <person name="Noh S.J."/>
            <person name="Park J."/>
            <person name="Seo Y.S."/>
            <person name="Kwon S.Y."/>
            <person name="Kim H.A."/>
            <person name="Park J.M."/>
            <person name="Kim H.J."/>
            <person name="Choi S.B."/>
            <person name="Bosland P.W."/>
            <person name="Reeves G."/>
            <person name="Jo S.H."/>
            <person name="Lee B.W."/>
            <person name="Cho H.T."/>
            <person name="Choi H.S."/>
            <person name="Lee M.S."/>
            <person name="Yu Y."/>
            <person name="Do Choi Y."/>
            <person name="Park B.S."/>
            <person name="van Deynze A."/>
            <person name="Ashrafi H."/>
            <person name="Hill T."/>
            <person name="Kim W.T."/>
            <person name="Pai H.S."/>
            <person name="Ahn H.K."/>
            <person name="Yeam I."/>
            <person name="Giovannoni J.J."/>
            <person name="Rose J.K."/>
            <person name="Sorensen I."/>
            <person name="Lee S.J."/>
            <person name="Kim R.W."/>
            <person name="Choi I.Y."/>
            <person name="Choi B.S."/>
            <person name="Lim J.S."/>
            <person name="Lee Y.H."/>
            <person name="Choi D."/>
        </authorList>
    </citation>
    <scope>NUCLEOTIDE SEQUENCE [LARGE SCALE GENOMIC DNA]</scope>
    <source>
        <strain evidence="5">cv. CM334</strain>
    </source>
</reference>
<dbReference type="SMR" id="A0A2G2YU48"/>
<gene>
    <name evidence="4" type="ORF">T459_24044</name>
</gene>
<dbReference type="STRING" id="4072.A0A2G2YU48"/>
<dbReference type="EMBL" id="AYRZ02000009">
    <property type="protein sequence ID" value="PHT73259.1"/>
    <property type="molecule type" value="Genomic_DNA"/>
</dbReference>
<protein>
    <recommendedName>
        <fullName evidence="3">CTLH domain-containing protein</fullName>
    </recommendedName>
</protein>
<dbReference type="Pfam" id="PF23627">
    <property type="entry name" value="LisH_WDR26"/>
    <property type="match status" value="1"/>
</dbReference>
<reference evidence="4 5" key="2">
    <citation type="journal article" date="2017" name="Genome Biol.">
        <title>New reference genome sequences of hot pepper reveal the massive evolution of plant disease-resistance genes by retroduplication.</title>
        <authorList>
            <person name="Kim S."/>
            <person name="Park J."/>
            <person name="Yeom S.I."/>
            <person name="Kim Y.M."/>
            <person name="Seo E."/>
            <person name="Kim K.T."/>
            <person name="Kim M.S."/>
            <person name="Lee J.M."/>
            <person name="Cheong K."/>
            <person name="Shin H.S."/>
            <person name="Kim S.B."/>
            <person name="Han K."/>
            <person name="Lee J."/>
            <person name="Park M."/>
            <person name="Lee H.A."/>
            <person name="Lee H.Y."/>
            <person name="Lee Y."/>
            <person name="Oh S."/>
            <person name="Lee J.H."/>
            <person name="Choi E."/>
            <person name="Choi E."/>
            <person name="Lee S.E."/>
            <person name="Jeon J."/>
            <person name="Kim H."/>
            <person name="Choi G."/>
            <person name="Song H."/>
            <person name="Lee J."/>
            <person name="Lee S.C."/>
            <person name="Kwon J.K."/>
            <person name="Lee H.Y."/>
            <person name="Koo N."/>
            <person name="Hong Y."/>
            <person name="Kim R.W."/>
            <person name="Kang W.H."/>
            <person name="Huh J.H."/>
            <person name="Kang B.C."/>
            <person name="Yang T.J."/>
            <person name="Lee Y.H."/>
            <person name="Bennetzen J.L."/>
            <person name="Choi D."/>
        </authorList>
    </citation>
    <scope>NUCLEOTIDE SEQUENCE [LARGE SCALE GENOMIC DNA]</scope>
    <source>
        <strain evidence="5">cv. CM334</strain>
    </source>
</reference>
<evidence type="ECO:0000256" key="1">
    <source>
        <dbReference type="ARBA" id="ARBA00022574"/>
    </source>
</evidence>
<comment type="caution">
    <text evidence="4">The sequence shown here is derived from an EMBL/GenBank/DDBJ whole genome shotgun (WGS) entry which is preliminary data.</text>
</comment>
<accession>A0A2G2YU48</accession>
<evidence type="ECO:0000313" key="5">
    <source>
        <dbReference type="Proteomes" id="UP000222542"/>
    </source>
</evidence>
<dbReference type="PANTHER" id="PTHR22838">
    <property type="entry name" value="WD REPEAT PROTEIN 26-RELATED"/>
    <property type="match status" value="1"/>
</dbReference>
<dbReference type="Proteomes" id="UP000222542">
    <property type="component" value="Unassembled WGS sequence"/>
</dbReference>
<evidence type="ECO:0000259" key="3">
    <source>
        <dbReference type="PROSITE" id="PS50897"/>
    </source>
</evidence>
<dbReference type="OMA" id="LADIMFI"/>
<feature type="domain" description="CTLH" evidence="3">
    <location>
        <begin position="94"/>
        <end position="151"/>
    </location>
</feature>
<dbReference type="PROSITE" id="PS50896">
    <property type="entry name" value="LISH"/>
    <property type="match status" value="1"/>
</dbReference>
<dbReference type="InterPro" id="IPR006594">
    <property type="entry name" value="LisH"/>
</dbReference>
<dbReference type="InterPro" id="IPR006595">
    <property type="entry name" value="CTLH_C"/>
</dbReference>
<dbReference type="AlphaFoldDB" id="A0A2G2YU48"/>
<dbReference type="Gramene" id="PHT73259">
    <property type="protein sequence ID" value="PHT73259"/>
    <property type="gene ID" value="T459_24044"/>
</dbReference>
<keyword evidence="1" id="KW-0853">WD repeat</keyword>
<dbReference type="SMART" id="SM00668">
    <property type="entry name" value="CTLH"/>
    <property type="match status" value="1"/>
</dbReference>
<name>A0A2G2YU48_CAPAN</name>
<organism evidence="4 5">
    <name type="scientific">Capsicum annuum</name>
    <name type="common">Capsicum pepper</name>
    <dbReference type="NCBI Taxonomy" id="4072"/>
    <lineage>
        <taxon>Eukaryota</taxon>
        <taxon>Viridiplantae</taxon>
        <taxon>Streptophyta</taxon>
        <taxon>Embryophyta</taxon>
        <taxon>Tracheophyta</taxon>
        <taxon>Spermatophyta</taxon>
        <taxon>Magnoliopsida</taxon>
        <taxon>eudicotyledons</taxon>
        <taxon>Gunneridae</taxon>
        <taxon>Pentapetalae</taxon>
        <taxon>asterids</taxon>
        <taxon>lamiids</taxon>
        <taxon>Solanales</taxon>
        <taxon>Solanaceae</taxon>
        <taxon>Solanoideae</taxon>
        <taxon>Capsiceae</taxon>
        <taxon>Capsicum</taxon>
    </lineage>
</organism>
<keyword evidence="2" id="KW-0677">Repeat</keyword>
<dbReference type="InterPro" id="IPR051350">
    <property type="entry name" value="WD_repeat-ST_regulator"/>
</dbReference>
<dbReference type="PROSITE" id="PS50897">
    <property type="entry name" value="CTLH"/>
    <property type="match status" value="1"/>
</dbReference>
<sequence length="278" mass="30990">MGGSEDDEPLSKRVKVSFRESADPSNGTFLRDPASCSLSDSMVRPLEFQRDGEVVGTKGVKKVEFVRIIAEALYSLGYKKAGAQLEEESGIPLHPSLVNLFIQQILDGRWDESIVTLHKIGLVDEKIVKLASFAILEQKFLELLEGNEITLALKTLRTEIAPLFININRVANLSLCLLSHSKQDVSRTSGLADIMFIKQRTKLLEELQRLLPITVMIPQKRLIHLVEQGLELQKESCLLHNSVVTAMSLLTDHQCGIDQIPSKTLQVRSYLSIDACLT</sequence>
<proteinExistence type="predicted"/>
<evidence type="ECO:0000313" key="4">
    <source>
        <dbReference type="EMBL" id="PHT73259.1"/>
    </source>
</evidence>
<keyword evidence="5" id="KW-1185">Reference proteome</keyword>
<dbReference type="PANTHER" id="PTHR22838:SF0">
    <property type="entry name" value="WD REPEAT-CONTAINING PROTEIN 26"/>
    <property type="match status" value="1"/>
</dbReference>
<evidence type="ECO:0000256" key="2">
    <source>
        <dbReference type="ARBA" id="ARBA00022737"/>
    </source>
</evidence>